<keyword evidence="9" id="KW-0010">Activator</keyword>
<evidence type="ECO:0000256" key="5">
    <source>
        <dbReference type="ARBA" id="ARBA00022723"/>
    </source>
</evidence>
<keyword evidence="10" id="KW-0804">Transcription</keyword>
<dbReference type="SMART" id="SM00422">
    <property type="entry name" value="HTH_MERR"/>
    <property type="match status" value="1"/>
</dbReference>
<dbReference type="InterPro" id="IPR000551">
    <property type="entry name" value="MerR-type_HTH_dom"/>
</dbReference>
<evidence type="ECO:0000256" key="11">
    <source>
        <dbReference type="ARBA" id="ARBA00031472"/>
    </source>
</evidence>
<evidence type="ECO:0000256" key="7">
    <source>
        <dbReference type="ARBA" id="ARBA00023015"/>
    </source>
</evidence>
<dbReference type="SUPFAM" id="SSF46955">
    <property type="entry name" value="Putative DNA-binding domain"/>
    <property type="match status" value="1"/>
</dbReference>
<evidence type="ECO:0000256" key="1">
    <source>
        <dbReference type="ARBA" id="ARBA00004496"/>
    </source>
</evidence>
<dbReference type="OrthoDB" id="9808480at2"/>
<dbReference type="GO" id="GO:0003677">
    <property type="term" value="F:DNA binding"/>
    <property type="evidence" value="ECO:0007669"/>
    <property type="project" value="UniProtKB-KW"/>
</dbReference>
<dbReference type="Pfam" id="PF13411">
    <property type="entry name" value="MerR_1"/>
    <property type="match status" value="1"/>
</dbReference>
<evidence type="ECO:0000256" key="8">
    <source>
        <dbReference type="ARBA" id="ARBA00023125"/>
    </source>
</evidence>
<dbReference type="Gene3D" id="1.10.1660.10">
    <property type="match status" value="1"/>
</dbReference>
<evidence type="ECO:0000313" key="15">
    <source>
        <dbReference type="Proteomes" id="UP000294702"/>
    </source>
</evidence>
<proteinExistence type="predicted"/>
<keyword evidence="4" id="KW-0963">Cytoplasm</keyword>
<feature type="domain" description="HTH merR-type" evidence="13">
    <location>
        <begin position="1"/>
        <end position="69"/>
    </location>
</feature>
<gene>
    <name evidence="14" type="ORF">EV694_0171</name>
</gene>
<evidence type="ECO:0000256" key="4">
    <source>
        <dbReference type="ARBA" id="ARBA00022490"/>
    </source>
</evidence>
<dbReference type="Proteomes" id="UP000294702">
    <property type="component" value="Unassembled WGS sequence"/>
</dbReference>
<comment type="subunit">
    <text evidence="2">Homodimer.</text>
</comment>
<dbReference type="AlphaFoldDB" id="A0A4V2PCK6"/>
<sequence>MNITQVAKLTQLSPKAIRFYEEKGLITAPSRASNGYRQYQQQHIAELRLLHQARTVGFSLTEAKQLLQLYRNPKRRSAEVKQYTLQKIADIEQQIQHLNQMKDYLQQLAEQCPGNNDEYCPIIEGLACSSSP</sequence>
<dbReference type="GO" id="GO:0003700">
    <property type="term" value="F:DNA-binding transcription factor activity"/>
    <property type="evidence" value="ECO:0007669"/>
    <property type="project" value="InterPro"/>
</dbReference>
<reference evidence="14 15" key="1">
    <citation type="submission" date="2019-03" db="EMBL/GenBank/DDBJ databases">
        <title>Genomic Encyclopedia of Type Strains, Phase IV (KMG-IV): sequencing the most valuable type-strain genomes for metagenomic binning, comparative biology and taxonomic classification.</title>
        <authorList>
            <person name="Goeker M."/>
        </authorList>
    </citation>
    <scope>NUCLEOTIDE SEQUENCE [LARGE SCALE GENOMIC DNA]</scope>
    <source>
        <strain evidence="14 15">DSM 15534</strain>
    </source>
</reference>
<evidence type="ECO:0000256" key="2">
    <source>
        <dbReference type="ARBA" id="ARBA00011738"/>
    </source>
</evidence>
<organism evidence="14 15">
    <name type="scientific">Volucribacter psittacicida</name>
    <dbReference type="NCBI Taxonomy" id="203482"/>
    <lineage>
        <taxon>Bacteria</taxon>
        <taxon>Pseudomonadati</taxon>
        <taxon>Pseudomonadota</taxon>
        <taxon>Gammaproteobacteria</taxon>
        <taxon>Pasteurellales</taxon>
        <taxon>Pasteurellaceae</taxon>
        <taxon>Volucribacter</taxon>
    </lineage>
</organism>
<evidence type="ECO:0000259" key="13">
    <source>
        <dbReference type="PROSITE" id="PS50937"/>
    </source>
</evidence>
<protein>
    <recommendedName>
        <fullName evidence="3">HTH-type transcriptional regulator CueR</fullName>
    </recommendedName>
    <alternativeName>
        <fullName evidence="12">Copper efflux regulator</fullName>
    </alternativeName>
    <alternativeName>
        <fullName evidence="11">Copper export regulator</fullName>
    </alternativeName>
</protein>
<comment type="subcellular location">
    <subcellularLocation>
        <location evidence="1">Cytoplasm</location>
    </subcellularLocation>
</comment>
<dbReference type="PANTHER" id="PTHR30204">
    <property type="entry name" value="REDOX-CYCLING DRUG-SENSING TRANSCRIPTIONAL ACTIVATOR SOXR"/>
    <property type="match status" value="1"/>
</dbReference>
<dbReference type="EMBL" id="SMFT01000001">
    <property type="protein sequence ID" value="TCK01556.1"/>
    <property type="molecule type" value="Genomic_DNA"/>
</dbReference>
<name>A0A4V2PCK6_9PAST</name>
<dbReference type="NCBIfam" id="TIGR02044">
    <property type="entry name" value="CueR"/>
    <property type="match status" value="1"/>
</dbReference>
<keyword evidence="8" id="KW-0238">DNA-binding</keyword>
<dbReference type="RefSeq" id="WP_132687918.1">
    <property type="nucleotide sequence ID" value="NZ_SMFT01000001.1"/>
</dbReference>
<dbReference type="PANTHER" id="PTHR30204:SF16">
    <property type="entry name" value="HTH-TYPE TRANSCRIPTIONAL REGULATOR CUER"/>
    <property type="match status" value="1"/>
</dbReference>
<evidence type="ECO:0000256" key="10">
    <source>
        <dbReference type="ARBA" id="ARBA00023163"/>
    </source>
</evidence>
<keyword evidence="5" id="KW-0479">Metal-binding</keyword>
<evidence type="ECO:0000256" key="12">
    <source>
        <dbReference type="ARBA" id="ARBA00032335"/>
    </source>
</evidence>
<keyword evidence="15" id="KW-1185">Reference proteome</keyword>
<evidence type="ECO:0000256" key="6">
    <source>
        <dbReference type="ARBA" id="ARBA00023008"/>
    </source>
</evidence>
<dbReference type="GO" id="GO:0005507">
    <property type="term" value="F:copper ion binding"/>
    <property type="evidence" value="ECO:0007669"/>
    <property type="project" value="InterPro"/>
</dbReference>
<keyword evidence="6" id="KW-0186">Copper</keyword>
<keyword evidence="7" id="KW-0805">Transcription regulation</keyword>
<evidence type="ECO:0000256" key="3">
    <source>
        <dbReference type="ARBA" id="ARBA00017250"/>
    </source>
</evidence>
<comment type="caution">
    <text evidence="14">The sequence shown here is derived from an EMBL/GenBank/DDBJ whole genome shotgun (WGS) entry which is preliminary data.</text>
</comment>
<evidence type="ECO:0000256" key="9">
    <source>
        <dbReference type="ARBA" id="ARBA00023159"/>
    </source>
</evidence>
<dbReference type="InterPro" id="IPR047057">
    <property type="entry name" value="MerR_fam"/>
</dbReference>
<dbReference type="InterPro" id="IPR009061">
    <property type="entry name" value="DNA-bd_dom_put_sf"/>
</dbReference>
<dbReference type="InterPro" id="IPR011789">
    <property type="entry name" value="CueR"/>
</dbReference>
<dbReference type="PROSITE" id="PS50937">
    <property type="entry name" value="HTH_MERR_2"/>
    <property type="match status" value="1"/>
</dbReference>
<dbReference type="GO" id="GO:0005737">
    <property type="term" value="C:cytoplasm"/>
    <property type="evidence" value="ECO:0007669"/>
    <property type="project" value="UniProtKB-SubCell"/>
</dbReference>
<evidence type="ECO:0000313" key="14">
    <source>
        <dbReference type="EMBL" id="TCK01556.1"/>
    </source>
</evidence>
<dbReference type="CDD" id="cd01108">
    <property type="entry name" value="HTH_CueR"/>
    <property type="match status" value="1"/>
</dbReference>
<dbReference type="GO" id="GO:0045893">
    <property type="term" value="P:positive regulation of DNA-templated transcription"/>
    <property type="evidence" value="ECO:0007669"/>
    <property type="project" value="InterPro"/>
</dbReference>
<accession>A0A4V2PCK6</accession>